<dbReference type="GO" id="GO:0005615">
    <property type="term" value="C:extracellular space"/>
    <property type="evidence" value="ECO:0000318"/>
    <property type="project" value="GO_Central"/>
</dbReference>
<keyword evidence="12 16" id="KW-0829">Tyrosine-protein kinase</keyword>
<dbReference type="Pfam" id="PF00017">
    <property type="entry name" value="SH2"/>
    <property type="match status" value="1"/>
</dbReference>
<evidence type="ECO:0000256" key="5">
    <source>
        <dbReference type="ARBA" id="ARBA00022692"/>
    </source>
</evidence>
<dbReference type="PANTHER" id="PTHR10066">
    <property type="entry name" value="BETA-GLUCURONIDASE"/>
    <property type="match status" value="1"/>
</dbReference>
<dbReference type="Gene3D" id="2.60.40.10">
    <property type="entry name" value="Immunoglobulins"/>
    <property type="match status" value="1"/>
</dbReference>
<comment type="function">
    <text evidence="1">Plays an important role in the degradation of dermatan and keratan sulfates.</text>
</comment>
<dbReference type="SUPFAM" id="SSF56112">
    <property type="entry name" value="Protein kinase-like (PK-like)"/>
    <property type="match status" value="1"/>
</dbReference>
<dbReference type="InterPro" id="IPR036860">
    <property type="entry name" value="SH2_dom_sf"/>
</dbReference>
<dbReference type="InterPro" id="IPR017853">
    <property type="entry name" value="GH"/>
</dbReference>
<dbReference type="PROSITE" id="PS00608">
    <property type="entry name" value="GLYCOSYL_HYDROL_F2_2"/>
    <property type="match status" value="1"/>
</dbReference>
<comment type="subcellular location">
    <subcellularLocation>
        <location evidence="2">Membrane</location>
        <topology evidence="2">Single-pass type I membrane protein</topology>
    </subcellularLocation>
</comment>
<dbReference type="Gene3D" id="1.10.510.10">
    <property type="entry name" value="Transferase(Phosphotransferase) domain 1"/>
    <property type="match status" value="1"/>
</dbReference>
<keyword evidence="5" id="KW-0812">Transmembrane</keyword>
<dbReference type="FunFam" id="3.30.200.20:FF:000518">
    <property type="entry name" value="Tyrosine-protein kinase"/>
    <property type="match status" value="1"/>
</dbReference>
<dbReference type="FunFam" id="3.30.505.10:FF:000172">
    <property type="match status" value="1"/>
</dbReference>
<gene>
    <name evidence="17" type="primary">WBGene00091817</name>
</gene>
<evidence type="ECO:0000256" key="7">
    <source>
        <dbReference type="ARBA" id="ARBA00022777"/>
    </source>
</evidence>
<dbReference type="CDD" id="cd10361">
    <property type="entry name" value="SH2_Fps_family"/>
    <property type="match status" value="1"/>
</dbReference>
<accession>A0A2A6BP37</accession>
<dbReference type="InterPro" id="IPR035849">
    <property type="entry name" value="Fes/Fps/Fer_SH2"/>
</dbReference>
<protein>
    <recommendedName>
        <fullName evidence="16">Tyrosine-protein kinase</fullName>
        <ecNumber evidence="16">2.7.10.2</ecNumber>
    </recommendedName>
</protein>
<dbReference type="FunFam" id="3.20.20.80:FF:000080">
    <property type="entry name" value="Beta-glucuronidase UidA"/>
    <property type="match status" value="1"/>
</dbReference>
<evidence type="ECO:0000256" key="13">
    <source>
        <dbReference type="ARBA" id="ARBA00023170"/>
    </source>
</evidence>
<dbReference type="Proteomes" id="UP000005239">
    <property type="component" value="Unassembled WGS sequence"/>
</dbReference>
<name>A0A2A6BP37_PRIPA</name>
<dbReference type="EnsemblMetazoa" id="PPA02263.1">
    <property type="protein sequence ID" value="PPA02263.1"/>
    <property type="gene ID" value="WBGene00091817"/>
</dbReference>
<keyword evidence="4 16" id="KW-0808">Transferase</keyword>
<dbReference type="GO" id="GO:0005524">
    <property type="term" value="F:ATP binding"/>
    <property type="evidence" value="ECO:0007669"/>
    <property type="project" value="UniProtKB-UniRule"/>
</dbReference>
<dbReference type="Pfam" id="PF02836">
    <property type="entry name" value="Glyco_hydro_2_C"/>
    <property type="match status" value="1"/>
</dbReference>
<accession>A0A8R1Y7R5</accession>
<dbReference type="PROSITE" id="PS50001">
    <property type="entry name" value="SH2"/>
    <property type="match status" value="1"/>
</dbReference>
<dbReference type="PRINTS" id="PR00132">
    <property type="entry name" value="GLHYDRLASE2"/>
</dbReference>
<dbReference type="EC" id="2.7.10.2" evidence="16"/>
<evidence type="ECO:0000256" key="1">
    <source>
        <dbReference type="ARBA" id="ARBA00003025"/>
    </source>
</evidence>
<keyword evidence="8" id="KW-0378">Hydrolase</keyword>
<evidence type="ECO:0000256" key="12">
    <source>
        <dbReference type="ARBA" id="ARBA00023137"/>
    </source>
</evidence>
<evidence type="ECO:0000256" key="2">
    <source>
        <dbReference type="ARBA" id="ARBA00004479"/>
    </source>
</evidence>
<evidence type="ECO:0000256" key="9">
    <source>
        <dbReference type="ARBA" id="ARBA00022840"/>
    </source>
</evidence>
<dbReference type="InterPro" id="IPR006103">
    <property type="entry name" value="Glyco_hydro_2_cat"/>
</dbReference>
<evidence type="ECO:0000256" key="16">
    <source>
        <dbReference type="RuleBase" id="RU362096"/>
    </source>
</evidence>
<organism evidence="17 18">
    <name type="scientific">Pristionchus pacificus</name>
    <name type="common">Parasitic nematode worm</name>
    <dbReference type="NCBI Taxonomy" id="54126"/>
    <lineage>
        <taxon>Eukaryota</taxon>
        <taxon>Metazoa</taxon>
        <taxon>Ecdysozoa</taxon>
        <taxon>Nematoda</taxon>
        <taxon>Chromadorea</taxon>
        <taxon>Rhabditida</taxon>
        <taxon>Rhabditina</taxon>
        <taxon>Diplogasteromorpha</taxon>
        <taxon>Diplogasteroidea</taxon>
        <taxon>Neodiplogasteridae</taxon>
        <taxon>Pristionchus</taxon>
    </lineage>
</organism>
<evidence type="ECO:0000313" key="18">
    <source>
        <dbReference type="Proteomes" id="UP000005239"/>
    </source>
</evidence>
<dbReference type="GO" id="GO:0016020">
    <property type="term" value="C:membrane"/>
    <property type="evidence" value="ECO:0007669"/>
    <property type="project" value="UniProtKB-SubCell"/>
</dbReference>
<dbReference type="PROSITE" id="PS00107">
    <property type="entry name" value="PROTEIN_KINASE_ATP"/>
    <property type="match status" value="1"/>
</dbReference>
<dbReference type="InterPro" id="IPR011009">
    <property type="entry name" value="Kinase-like_dom_sf"/>
</dbReference>
<dbReference type="Gene3D" id="2.60.120.260">
    <property type="entry name" value="Galactose-binding domain-like"/>
    <property type="match status" value="1"/>
</dbReference>
<evidence type="ECO:0000256" key="6">
    <source>
        <dbReference type="ARBA" id="ARBA00022741"/>
    </source>
</evidence>
<dbReference type="InterPro" id="IPR006102">
    <property type="entry name" value="Ig-like_GH2"/>
</dbReference>
<dbReference type="InterPro" id="IPR023232">
    <property type="entry name" value="Glyco_hydro_2_AS"/>
</dbReference>
<dbReference type="GO" id="GO:0030246">
    <property type="term" value="F:carbohydrate binding"/>
    <property type="evidence" value="ECO:0000318"/>
    <property type="project" value="GO_Central"/>
</dbReference>
<dbReference type="SUPFAM" id="SSF51445">
    <property type="entry name" value="(Trans)glycosidases"/>
    <property type="match status" value="1"/>
</dbReference>
<reference evidence="17" key="2">
    <citation type="submission" date="2022-06" db="UniProtKB">
        <authorList>
            <consortium name="EnsemblMetazoa"/>
        </authorList>
    </citation>
    <scope>IDENTIFICATION</scope>
    <source>
        <strain evidence="17">PS312</strain>
    </source>
</reference>
<dbReference type="GO" id="GO:0005975">
    <property type="term" value="P:carbohydrate metabolic process"/>
    <property type="evidence" value="ECO:0007669"/>
    <property type="project" value="InterPro"/>
</dbReference>
<keyword evidence="10" id="KW-1133">Transmembrane helix</keyword>
<evidence type="ECO:0000256" key="10">
    <source>
        <dbReference type="ARBA" id="ARBA00022989"/>
    </source>
</evidence>
<evidence type="ECO:0000256" key="15">
    <source>
        <dbReference type="ARBA" id="ARBA00051245"/>
    </source>
</evidence>
<dbReference type="Pfam" id="PF07714">
    <property type="entry name" value="PK_Tyr_Ser-Thr"/>
    <property type="match status" value="1"/>
</dbReference>
<dbReference type="InterPro" id="IPR001245">
    <property type="entry name" value="Ser-Thr/Tyr_kinase_cat_dom"/>
</dbReference>
<dbReference type="PRINTS" id="PR00109">
    <property type="entry name" value="TYRKINASE"/>
</dbReference>
<dbReference type="SUPFAM" id="SSF49785">
    <property type="entry name" value="Galactose-binding domain-like"/>
    <property type="match status" value="1"/>
</dbReference>
<dbReference type="InterPro" id="IPR017441">
    <property type="entry name" value="Protein_kinase_ATP_BS"/>
</dbReference>
<comment type="catalytic activity">
    <reaction evidence="15 16">
        <text>L-tyrosyl-[protein] + ATP = O-phospho-L-tyrosyl-[protein] + ADP + H(+)</text>
        <dbReference type="Rhea" id="RHEA:10596"/>
        <dbReference type="Rhea" id="RHEA-COMP:10136"/>
        <dbReference type="Rhea" id="RHEA-COMP:20101"/>
        <dbReference type="ChEBI" id="CHEBI:15378"/>
        <dbReference type="ChEBI" id="CHEBI:30616"/>
        <dbReference type="ChEBI" id="CHEBI:46858"/>
        <dbReference type="ChEBI" id="CHEBI:61978"/>
        <dbReference type="ChEBI" id="CHEBI:456216"/>
        <dbReference type="EC" id="2.7.10.2"/>
    </reaction>
</comment>
<dbReference type="CDD" id="cd00192">
    <property type="entry name" value="PTKc"/>
    <property type="match status" value="1"/>
</dbReference>
<comment type="similarity">
    <text evidence="3">Belongs to the glycosyl hydrolase 2 family.</text>
</comment>
<dbReference type="SMART" id="SM00252">
    <property type="entry name" value="SH2"/>
    <property type="match status" value="1"/>
</dbReference>
<dbReference type="InterPro" id="IPR008979">
    <property type="entry name" value="Galactose-bd-like_sf"/>
</dbReference>
<dbReference type="Pfam" id="PF21525">
    <property type="entry name" value="Nlp36"/>
    <property type="match status" value="1"/>
</dbReference>
<dbReference type="GO" id="GO:0004566">
    <property type="term" value="F:beta-glucuronidase activity"/>
    <property type="evidence" value="ECO:0000318"/>
    <property type="project" value="GO_Central"/>
</dbReference>
<dbReference type="PROSITE" id="PS00109">
    <property type="entry name" value="PROTEIN_KINASE_TYR"/>
    <property type="match status" value="1"/>
</dbReference>
<dbReference type="InterPro" id="IPR013783">
    <property type="entry name" value="Ig-like_fold"/>
</dbReference>
<dbReference type="Gene3D" id="3.30.200.20">
    <property type="entry name" value="Phosphorylase Kinase, domain 1"/>
    <property type="match status" value="1"/>
</dbReference>
<keyword evidence="18" id="KW-1185">Reference proteome</keyword>
<dbReference type="InterPro" id="IPR000719">
    <property type="entry name" value="Prot_kinase_dom"/>
</dbReference>
<comment type="similarity">
    <text evidence="16">Belongs to the protein kinase superfamily. Tyr protein kinase family.</text>
</comment>
<evidence type="ECO:0000256" key="3">
    <source>
        <dbReference type="ARBA" id="ARBA00007401"/>
    </source>
</evidence>
<keyword evidence="13" id="KW-0675">Receptor</keyword>
<dbReference type="AlphaFoldDB" id="A0A2A6BP37"/>
<dbReference type="Gene3D" id="3.30.505.10">
    <property type="entry name" value="SH2 domain"/>
    <property type="match status" value="1"/>
</dbReference>
<dbReference type="InterPro" id="IPR006101">
    <property type="entry name" value="Glyco_hydro_2"/>
</dbReference>
<evidence type="ECO:0000256" key="4">
    <source>
        <dbReference type="ARBA" id="ARBA00022679"/>
    </source>
</evidence>
<dbReference type="PANTHER" id="PTHR10066:SF67">
    <property type="entry name" value="BETA-GLUCURONIDASE"/>
    <property type="match status" value="1"/>
</dbReference>
<dbReference type="InterPro" id="IPR020635">
    <property type="entry name" value="Tyr_kinase_cat_dom"/>
</dbReference>
<dbReference type="PROSITE" id="PS50011">
    <property type="entry name" value="PROTEIN_KINASE_DOM"/>
    <property type="match status" value="1"/>
</dbReference>
<keyword evidence="14" id="KW-0326">Glycosidase</keyword>
<dbReference type="InterPro" id="IPR000980">
    <property type="entry name" value="SH2"/>
</dbReference>
<dbReference type="SUPFAM" id="SSF55550">
    <property type="entry name" value="SH2 domain"/>
    <property type="match status" value="1"/>
</dbReference>
<proteinExistence type="inferred from homology"/>
<dbReference type="GO" id="GO:0004715">
    <property type="term" value="F:non-membrane spanning protein tyrosine kinase activity"/>
    <property type="evidence" value="ECO:0007669"/>
    <property type="project" value="UniProtKB-EC"/>
</dbReference>
<dbReference type="SMART" id="SM00219">
    <property type="entry name" value="TyrKc"/>
    <property type="match status" value="1"/>
</dbReference>
<dbReference type="InterPro" id="IPR008266">
    <property type="entry name" value="Tyr_kinase_AS"/>
</dbReference>
<keyword evidence="9 16" id="KW-0067">ATP-binding</keyword>
<dbReference type="Pfam" id="PF00703">
    <property type="entry name" value="Glyco_hydro_2"/>
    <property type="match status" value="1"/>
</dbReference>
<evidence type="ECO:0000256" key="8">
    <source>
        <dbReference type="ARBA" id="ARBA00022801"/>
    </source>
</evidence>
<reference evidence="18" key="1">
    <citation type="journal article" date="2008" name="Nat. Genet.">
        <title>The Pristionchus pacificus genome provides a unique perspective on nematode lifestyle and parasitism.</title>
        <authorList>
            <person name="Dieterich C."/>
            <person name="Clifton S.W."/>
            <person name="Schuster L.N."/>
            <person name="Chinwalla A."/>
            <person name="Delehaunty K."/>
            <person name="Dinkelacker I."/>
            <person name="Fulton L."/>
            <person name="Fulton R."/>
            <person name="Godfrey J."/>
            <person name="Minx P."/>
            <person name="Mitreva M."/>
            <person name="Roeseler W."/>
            <person name="Tian H."/>
            <person name="Witte H."/>
            <person name="Yang S.P."/>
            <person name="Wilson R.K."/>
            <person name="Sommer R.J."/>
        </authorList>
    </citation>
    <scope>NUCLEOTIDE SEQUENCE [LARGE SCALE GENOMIC DNA]</scope>
    <source>
        <strain evidence="18">PS312</strain>
    </source>
</reference>
<evidence type="ECO:0000256" key="11">
    <source>
        <dbReference type="ARBA" id="ARBA00023136"/>
    </source>
</evidence>
<keyword evidence="6 16" id="KW-0547">Nucleotide-binding</keyword>
<keyword evidence="11" id="KW-0472">Membrane</keyword>
<evidence type="ECO:0000256" key="14">
    <source>
        <dbReference type="ARBA" id="ARBA00023295"/>
    </source>
</evidence>
<evidence type="ECO:0000313" key="17">
    <source>
        <dbReference type="EnsemblMetazoa" id="PPA02263.1"/>
    </source>
</evidence>
<dbReference type="InterPro" id="IPR036156">
    <property type="entry name" value="Beta-gal/glucu_dom_sf"/>
</dbReference>
<sequence>MEDDNVVISLKQTLEWTDYFGFVAVWVIFFVTIAAVSFFCLNWCCVQKEDDITVFEKWAAPRKMKLGVHRLSVVGRKMDEEKKMENEAREVRQLNDLWSFVREPCNSIGYGFLHEWFRQDISRFHNATVMPVPSAFNDLEDLSLRDHVGWVWYQRSEFIPARMSKGRTYIRLDSVNYYAKVLDITQFIVFGQKNRITVAINNTLSHHTLPQGDVKATGYQDHIYQRGFMDFFSYSGLLRPVRLLFLPKTHISSQSITADAKGILTFAHSVIGTGYSKVEVTVTDAEGEVEYTSDSFNGTGKISKPHLWWPRNMGKPYLYTLTVRLLSNSSLVDVIRTQFGFRSVSWDHSQILWNGKHFHCQGFGMHEEYEVRGRAFDSVLMTRDLNLVEWTGANCYRTGHYPYSEERMAENDRRGIAVIVETAAEIQNLHMDYIRSTIDRDRNHPSIFMWSLANEPSASIKEANPYFAPLVKLAKSLDPTRPITVVLASSPSSDYVGGLLDVICFNRYYGWYSNIGQLYRIEHDIYNEISMWNKKFSRPIIISEYGAEAIPGMHKDPPFAFTEEYQVEVLKEHHKAFDRLKKEKKLAGEMVWVFADFMTVQDTTRVVGNHKGLFTRQREPKMSAHLIRKRYSSNTSRHRDEFLQKRLNVIRLHFIQIARLPSFSISLLRHHSLVIRRSQPVAPYSSLPLSDPLPLNTPPCSTIPLLPVLLPSSSPPITSSFLLHYPDRPTPSNSRSDPLSGLSASHWYHGLLPRDDIKTFLVENGDYLVRMSEPVEPGKREYILSTMFDKSIGKIKHFVIVHSGERFILHSKSFRSIPELVKYFASTKKSLTGQMEVVIRRAIARSEWQLEHEEVQSTKKLGEGAFGEVHKGILKLRRCNKKIDVAIKLAKLDAMTKDQIQGFMKEARLMRDFDHPNVVRLYGVAATQEPLMLVMELASDGALDSYLKKHACTVQTKLTMILQAAWGIEYLHERPIIHRDLASRNCLYGDGKVKISDFGLSREGRAYVMHKKCRLPVRWLAPETLRQLQYSTKTDVWSYGRQRTIYNWLDYRISGIMCWEILNDGKEPYPGMTVAEVNVKVREGYRMPIDFLPGLDGDVINLISHRCWSEDKESRPEITVVARELERVTHTPRPESRDAIFGRSPKVAKTQQITVKMPHMPMPPSSE</sequence>
<dbReference type="SUPFAM" id="SSF49303">
    <property type="entry name" value="beta-Galactosidase/glucuronidase domain"/>
    <property type="match status" value="1"/>
</dbReference>
<dbReference type="Gene3D" id="3.20.20.80">
    <property type="entry name" value="Glycosidases"/>
    <property type="match status" value="1"/>
</dbReference>
<keyword evidence="7 16" id="KW-0418">Kinase</keyword>